<dbReference type="EMBL" id="JACGCI010000109">
    <property type="protein sequence ID" value="KAF6745184.1"/>
    <property type="molecule type" value="Genomic_DNA"/>
</dbReference>
<evidence type="ECO:0000313" key="2">
    <source>
        <dbReference type="Proteomes" id="UP000521943"/>
    </source>
</evidence>
<evidence type="ECO:0000313" key="1">
    <source>
        <dbReference type="EMBL" id="KAF6745184.1"/>
    </source>
</evidence>
<reference evidence="1 2" key="1">
    <citation type="submission" date="2020-07" db="EMBL/GenBank/DDBJ databases">
        <title>Comparative genomics of pyrophilous fungi reveals a link between fire events and developmental genes.</title>
        <authorList>
            <consortium name="DOE Joint Genome Institute"/>
            <person name="Steindorff A.S."/>
            <person name="Carver A."/>
            <person name="Calhoun S."/>
            <person name="Stillman K."/>
            <person name="Liu H."/>
            <person name="Lipzen A."/>
            <person name="Pangilinan J."/>
            <person name="Labutti K."/>
            <person name="Bruns T.D."/>
            <person name="Grigoriev I.V."/>
        </authorList>
    </citation>
    <scope>NUCLEOTIDE SEQUENCE [LARGE SCALE GENOMIC DNA]</scope>
    <source>
        <strain evidence="1 2">CBS 144469</strain>
    </source>
</reference>
<proteinExistence type="predicted"/>
<comment type="caution">
    <text evidence="1">The sequence shown here is derived from an EMBL/GenBank/DDBJ whole genome shotgun (WGS) entry which is preliminary data.</text>
</comment>
<gene>
    <name evidence="1" type="ORF">DFP72DRAFT_54071</name>
</gene>
<sequence length="226" mass="25166">MSHKPPPSLSSFIPNHHLISALTIASFLPALVSFYKPSSTLGAILAHITPRRSPSVRPLSERRTSLNDNVQPVSVHAAKGTVSPRCRLCVAVRSYRLMLVLPSCFLPRDVPRALLMLFVLHRLHLLALEPQPTSKSTTPCRRLLPWNARYTKASCSNDVWISRSPLCRTSLATLVRFSLVVCPDLYPWAWNLVLRMRPLWMVMSTARATVAPAANVNVKGPMIMDA</sequence>
<dbReference type="AlphaFoldDB" id="A0A8H6HE33"/>
<accession>A0A8H6HE33</accession>
<name>A0A8H6HE33_9AGAR</name>
<keyword evidence="2" id="KW-1185">Reference proteome</keyword>
<organism evidence="1 2">
    <name type="scientific">Ephemerocybe angulata</name>
    <dbReference type="NCBI Taxonomy" id="980116"/>
    <lineage>
        <taxon>Eukaryota</taxon>
        <taxon>Fungi</taxon>
        <taxon>Dikarya</taxon>
        <taxon>Basidiomycota</taxon>
        <taxon>Agaricomycotina</taxon>
        <taxon>Agaricomycetes</taxon>
        <taxon>Agaricomycetidae</taxon>
        <taxon>Agaricales</taxon>
        <taxon>Agaricineae</taxon>
        <taxon>Psathyrellaceae</taxon>
        <taxon>Ephemerocybe</taxon>
    </lineage>
</organism>
<protein>
    <submittedName>
        <fullName evidence="1">Uncharacterized protein</fullName>
    </submittedName>
</protein>
<dbReference type="Proteomes" id="UP000521943">
    <property type="component" value="Unassembled WGS sequence"/>
</dbReference>